<organism evidence="1 2">
    <name type="scientific">Paucimonas lemoignei</name>
    <name type="common">Pseudomonas lemoignei</name>
    <dbReference type="NCBI Taxonomy" id="29443"/>
    <lineage>
        <taxon>Bacteria</taxon>
        <taxon>Pseudomonadati</taxon>
        <taxon>Pseudomonadota</taxon>
        <taxon>Betaproteobacteria</taxon>
        <taxon>Burkholderiales</taxon>
        <taxon>Burkholderiaceae</taxon>
        <taxon>Paucimonas</taxon>
    </lineage>
</organism>
<reference evidence="1 2" key="1">
    <citation type="submission" date="2019-03" db="EMBL/GenBank/DDBJ databases">
        <title>Genomic Encyclopedia of Type Strains, Phase IV (KMG-IV): sequencing the most valuable type-strain genomes for metagenomic binning, comparative biology and taxonomic classification.</title>
        <authorList>
            <person name="Goeker M."/>
        </authorList>
    </citation>
    <scope>NUCLEOTIDE SEQUENCE [LARGE SCALE GENOMIC DNA]</scope>
    <source>
        <strain evidence="1 2">DSM 7445</strain>
    </source>
</reference>
<protein>
    <submittedName>
        <fullName evidence="1">Uncharacterized protein</fullName>
    </submittedName>
</protein>
<proteinExistence type="predicted"/>
<gene>
    <name evidence="1" type="ORF">EDC30_109122</name>
</gene>
<dbReference type="RefSeq" id="WP_132259501.1">
    <property type="nucleotide sequence ID" value="NZ_SLZQ01000009.1"/>
</dbReference>
<dbReference type="EMBL" id="SLZQ01000009">
    <property type="protein sequence ID" value="TCS35823.1"/>
    <property type="molecule type" value="Genomic_DNA"/>
</dbReference>
<name>A0A4R3HTM3_PAULE</name>
<accession>A0A4R3HTM3</accession>
<sequence>MTRAIQEISDAVLAEHIRLAVEYAVKAEPRPNLCAVAMLANLSGRLEFEAPQAAKALRAALLGS</sequence>
<keyword evidence="2" id="KW-1185">Reference proteome</keyword>
<evidence type="ECO:0000313" key="1">
    <source>
        <dbReference type="EMBL" id="TCS35823.1"/>
    </source>
</evidence>
<dbReference type="Proteomes" id="UP000295382">
    <property type="component" value="Unassembled WGS sequence"/>
</dbReference>
<dbReference type="AlphaFoldDB" id="A0A4R3HTM3"/>
<evidence type="ECO:0000313" key="2">
    <source>
        <dbReference type="Proteomes" id="UP000295382"/>
    </source>
</evidence>
<comment type="caution">
    <text evidence="1">The sequence shown here is derived from an EMBL/GenBank/DDBJ whole genome shotgun (WGS) entry which is preliminary data.</text>
</comment>